<sequence length="90" mass="11017">MSKAKRIIEDVKRDKERRDKLFQGILFEKRGKEIVMFFEYEEVVDNVSDNHHFIRHNHDPEWVDKSMLPELKEGLERLNVTYHCRKDIFI</sequence>
<accession>A0A6N3DYX7</accession>
<dbReference type="RefSeq" id="WP_156666882.1">
    <property type="nucleotide sequence ID" value="NZ_CACRUO010000045.1"/>
</dbReference>
<proteinExistence type="predicted"/>
<name>A0A6N3DYX7_STASI</name>
<organism evidence="1">
    <name type="scientific">Staphylococcus simulans</name>
    <dbReference type="NCBI Taxonomy" id="1286"/>
    <lineage>
        <taxon>Bacteria</taxon>
        <taxon>Bacillati</taxon>
        <taxon>Bacillota</taxon>
        <taxon>Bacilli</taxon>
        <taxon>Bacillales</taxon>
        <taxon>Staphylococcaceae</taxon>
        <taxon>Staphylococcus</taxon>
    </lineage>
</organism>
<reference evidence="1" key="1">
    <citation type="submission" date="2019-11" db="EMBL/GenBank/DDBJ databases">
        <authorList>
            <person name="Feng L."/>
        </authorList>
    </citation>
    <scope>NUCLEOTIDE SEQUENCE</scope>
    <source>
        <strain evidence="1">SsimulansLFYP27</strain>
    </source>
</reference>
<dbReference type="AlphaFoldDB" id="A0A6N3DYX7"/>
<evidence type="ECO:0000313" key="1">
    <source>
        <dbReference type="EMBL" id="VYU32628.1"/>
    </source>
</evidence>
<dbReference type="EMBL" id="CACRUO010000045">
    <property type="protein sequence ID" value="VYU32628.1"/>
    <property type="molecule type" value="Genomic_DNA"/>
</dbReference>
<protein>
    <submittedName>
        <fullName evidence="1">Uncharacterized protein</fullName>
    </submittedName>
</protein>
<gene>
    <name evidence="1" type="ORF">SSLFYP27_00198</name>
</gene>